<dbReference type="Gene3D" id="3.30.1600.10">
    <property type="entry name" value="SIR2/SIRT2 'Small Domain"/>
    <property type="match status" value="1"/>
</dbReference>
<dbReference type="InterPro" id="IPR050134">
    <property type="entry name" value="NAD-dep_sirtuin_deacylases"/>
</dbReference>
<keyword evidence="3" id="KW-0520">NAD</keyword>
<dbReference type="InterPro" id="IPR026590">
    <property type="entry name" value="Ssirtuin_cat_dom"/>
</dbReference>
<evidence type="ECO:0000313" key="7">
    <source>
        <dbReference type="Proteomes" id="UP000093000"/>
    </source>
</evidence>
<evidence type="ECO:0000256" key="4">
    <source>
        <dbReference type="PROSITE-ProRule" id="PRU00236"/>
    </source>
</evidence>
<evidence type="ECO:0000256" key="2">
    <source>
        <dbReference type="ARBA" id="ARBA00022679"/>
    </source>
</evidence>
<evidence type="ECO:0000256" key="3">
    <source>
        <dbReference type="ARBA" id="ARBA00023027"/>
    </source>
</evidence>
<dbReference type="GO" id="GO:0070403">
    <property type="term" value="F:NAD+ binding"/>
    <property type="evidence" value="ECO:0007669"/>
    <property type="project" value="InterPro"/>
</dbReference>
<dbReference type="InParanoid" id="A0A1C7NSN9"/>
<proteinExistence type="inferred from homology"/>
<dbReference type="PANTHER" id="PTHR11085:SF10">
    <property type="entry name" value="NAD-DEPENDENT PROTEIN DEACYLASE SIRTUIN-5, MITOCHONDRIAL-RELATED"/>
    <property type="match status" value="1"/>
</dbReference>
<dbReference type="InterPro" id="IPR029035">
    <property type="entry name" value="DHS-like_NAD/FAD-binding_dom"/>
</dbReference>
<gene>
    <name evidence="6" type="ORF">A0J61_01417</name>
</gene>
<feature type="domain" description="Deacetylase sirtuin-type" evidence="5">
    <location>
        <begin position="1"/>
        <end position="318"/>
    </location>
</feature>
<dbReference type="Gene3D" id="3.40.50.1220">
    <property type="entry name" value="TPP-binding domain"/>
    <property type="match status" value="1"/>
</dbReference>
<keyword evidence="4" id="KW-0479">Metal-binding</keyword>
<feature type="binding site" evidence="4">
    <location>
        <position position="160"/>
    </location>
    <ligand>
        <name>Zn(2+)</name>
        <dbReference type="ChEBI" id="CHEBI:29105"/>
    </ligand>
</feature>
<dbReference type="OrthoDB" id="424302at2759"/>
<dbReference type="PROSITE" id="PS50305">
    <property type="entry name" value="SIRTUIN"/>
    <property type="match status" value="1"/>
</dbReference>
<keyword evidence="7" id="KW-1185">Reference proteome</keyword>
<comment type="similarity">
    <text evidence="1">Belongs to the sirtuin family. Class I subfamily.</text>
</comment>
<feature type="binding site" evidence="4">
    <location>
        <position position="218"/>
    </location>
    <ligand>
        <name>Zn(2+)</name>
        <dbReference type="ChEBI" id="CHEBI:29105"/>
    </ligand>
</feature>
<dbReference type="PANTHER" id="PTHR11085">
    <property type="entry name" value="NAD-DEPENDENT PROTEIN DEACYLASE SIRTUIN-5, MITOCHONDRIAL-RELATED"/>
    <property type="match status" value="1"/>
</dbReference>
<dbReference type="GO" id="GO:0017136">
    <property type="term" value="F:histone deacetylase activity, NAD-dependent"/>
    <property type="evidence" value="ECO:0007669"/>
    <property type="project" value="TreeGrafter"/>
</dbReference>
<evidence type="ECO:0000313" key="6">
    <source>
        <dbReference type="EMBL" id="OBZ90514.1"/>
    </source>
</evidence>
<dbReference type="InterPro" id="IPR026591">
    <property type="entry name" value="Sirtuin_cat_small_dom_sf"/>
</dbReference>
<organism evidence="6 7">
    <name type="scientific">Choanephora cucurbitarum</name>
    <dbReference type="NCBI Taxonomy" id="101091"/>
    <lineage>
        <taxon>Eukaryota</taxon>
        <taxon>Fungi</taxon>
        <taxon>Fungi incertae sedis</taxon>
        <taxon>Mucoromycota</taxon>
        <taxon>Mucoromycotina</taxon>
        <taxon>Mucoromycetes</taxon>
        <taxon>Mucorales</taxon>
        <taxon>Mucorineae</taxon>
        <taxon>Choanephoraceae</taxon>
        <taxon>Choanephoroideae</taxon>
        <taxon>Choanephora</taxon>
    </lineage>
</organism>
<keyword evidence="2" id="KW-0808">Transferase</keyword>
<protein>
    <submittedName>
        <fullName evidence="6">NAD-dependent protein deacetylase SIR4</fullName>
    </submittedName>
</protein>
<feature type="binding site" evidence="4">
    <location>
        <position position="163"/>
    </location>
    <ligand>
        <name>Zn(2+)</name>
        <dbReference type="ChEBI" id="CHEBI:29105"/>
    </ligand>
</feature>
<evidence type="ECO:0000259" key="5">
    <source>
        <dbReference type="PROSITE" id="PS50305"/>
    </source>
</evidence>
<dbReference type="Pfam" id="PF02146">
    <property type="entry name" value="SIR2"/>
    <property type="match status" value="1"/>
</dbReference>
<feature type="active site" description="Proton acceptor" evidence="4">
    <location>
        <position position="152"/>
    </location>
</feature>
<sequence length="318" mass="36016">MVNLTRILSKEVSNKIWNTTIKIPELKTTVPAFASSFDQDQVASLLADMFQRFQGDVLVITGAEEIRYVRNPKHRPILYHELASSHKYRQRYWSRSYLGWSRMAQAEPNDSHHVIASLMTTDKPYIKSLITQNVDHLHTKAGVPDDRLLELHGTLHRVECMDCGKDDIDRGAYQHRIHARNPEWKAWIGQSKINPDGDVELPKGVSYDDFDIPPCPCCGSQKTKPKVVFFGENIKPEVTRQAEKFVEESSAVVIIGSSLATYSSYRLVRQAQLSGKPIGIVTKGPTRADSIMNWKGEVGCTPVLMRVHHDLIGSMKHR</sequence>
<feature type="binding site" evidence="4">
    <location>
        <position position="215"/>
    </location>
    <ligand>
        <name>Zn(2+)</name>
        <dbReference type="ChEBI" id="CHEBI:29105"/>
    </ligand>
</feature>
<dbReference type="STRING" id="101091.A0A1C7NSN9"/>
<dbReference type="EMBL" id="LUGH01000045">
    <property type="protein sequence ID" value="OBZ90514.1"/>
    <property type="molecule type" value="Genomic_DNA"/>
</dbReference>
<dbReference type="AlphaFoldDB" id="A0A1C7NSN9"/>
<accession>A0A1C7NSN9</accession>
<reference evidence="6 7" key="1">
    <citation type="submission" date="2016-03" db="EMBL/GenBank/DDBJ databases">
        <title>Choanephora cucurbitarum.</title>
        <authorList>
            <person name="Min B."/>
            <person name="Park H."/>
            <person name="Park J.-H."/>
            <person name="Shin H.-D."/>
            <person name="Choi I.-G."/>
        </authorList>
    </citation>
    <scope>NUCLEOTIDE SEQUENCE [LARGE SCALE GENOMIC DNA]</scope>
    <source>
        <strain evidence="6 7">KUS-F28377</strain>
    </source>
</reference>
<keyword evidence="4" id="KW-0862">Zinc</keyword>
<dbReference type="InterPro" id="IPR003000">
    <property type="entry name" value="Sirtuin"/>
</dbReference>
<name>A0A1C7NSN9_9FUNG</name>
<dbReference type="SUPFAM" id="SSF52467">
    <property type="entry name" value="DHS-like NAD/FAD-binding domain"/>
    <property type="match status" value="1"/>
</dbReference>
<evidence type="ECO:0000256" key="1">
    <source>
        <dbReference type="ARBA" id="ARBA00006924"/>
    </source>
</evidence>
<comment type="caution">
    <text evidence="6">The sequence shown here is derived from an EMBL/GenBank/DDBJ whole genome shotgun (WGS) entry which is preliminary data.</text>
</comment>
<dbReference type="Proteomes" id="UP000093000">
    <property type="component" value="Unassembled WGS sequence"/>
</dbReference>
<dbReference type="GO" id="GO:0046872">
    <property type="term" value="F:metal ion binding"/>
    <property type="evidence" value="ECO:0007669"/>
    <property type="project" value="UniProtKB-KW"/>
</dbReference>